<dbReference type="PANTHER" id="PTHR22916">
    <property type="entry name" value="GLYCOSYLTRANSFERASE"/>
    <property type="match status" value="1"/>
</dbReference>
<dbReference type="Proteomes" id="UP000295726">
    <property type="component" value="Unassembled WGS sequence"/>
</dbReference>
<evidence type="ECO:0000259" key="3">
    <source>
        <dbReference type="Pfam" id="PF00535"/>
    </source>
</evidence>
<gene>
    <name evidence="4" type="ORF">EDD59_12321</name>
</gene>
<keyword evidence="1" id="KW-0328">Glycosyltransferase</keyword>
<organism evidence="4 5">
    <name type="scientific">Muricomes intestini</name>
    <dbReference type="NCBI Taxonomy" id="1796634"/>
    <lineage>
        <taxon>Bacteria</taxon>
        <taxon>Bacillati</taxon>
        <taxon>Bacillota</taxon>
        <taxon>Clostridia</taxon>
        <taxon>Lachnospirales</taxon>
        <taxon>Lachnospiraceae</taxon>
        <taxon>Muricomes</taxon>
    </lineage>
</organism>
<evidence type="ECO:0000256" key="1">
    <source>
        <dbReference type="ARBA" id="ARBA00022676"/>
    </source>
</evidence>
<dbReference type="GO" id="GO:0016757">
    <property type="term" value="F:glycosyltransferase activity"/>
    <property type="evidence" value="ECO:0007669"/>
    <property type="project" value="UniProtKB-KW"/>
</dbReference>
<dbReference type="SUPFAM" id="SSF53448">
    <property type="entry name" value="Nucleotide-diphospho-sugar transferases"/>
    <property type="match status" value="1"/>
</dbReference>
<evidence type="ECO:0000256" key="2">
    <source>
        <dbReference type="ARBA" id="ARBA00022679"/>
    </source>
</evidence>
<dbReference type="AlphaFoldDB" id="A0A4R3K2N7"/>
<dbReference type="InterPro" id="IPR001173">
    <property type="entry name" value="Glyco_trans_2-like"/>
</dbReference>
<dbReference type="Gene3D" id="3.90.550.10">
    <property type="entry name" value="Spore Coat Polysaccharide Biosynthesis Protein SpsA, Chain A"/>
    <property type="match status" value="1"/>
</dbReference>
<dbReference type="OrthoDB" id="9807674at2"/>
<evidence type="ECO:0000313" key="4">
    <source>
        <dbReference type="EMBL" id="TCS76639.1"/>
    </source>
</evidence>
<feature type="domain" description="Glycosyltransferase 2-like" evidence="3">
    <location>
        <begin position="5"/>
        <end position="164"/>
    </location>
</feature>
<dbReference type="RefSeq" id="WP_132382827.1">
    <property type="nucleotide sequence ID" value="NZ_SLZZ01000023.1"/>
</dbReference>
<keyword evidence="5" id="KW-1185">Reference proteome</keyword>
<keyword evidence="2 4" id="KW-0808">Transferase</keyword>
<dbReference type="InterPro" id="IPR029044">
    <property type="entry name" value="Nucleotide-diphossugar_trans"/>
</dbReference>
<comment type="caution">
    <text evidence="4">The sequence shown here is derived from an EMBL/GenBank/DDBJ whole genome shotgun (WGS) entry which is preliminary data.</text>
</comment>
<evidence type="ECO:0000313" key="5">
    <source>
        <dbReference type="Proteomes" id="UP000295726"/>
    </source>
</evidence>
<name>A0A4R3K2N7_9FIRM</name>
<protein>
    <submittedName>
        <fullName evidence="4">Glycosyltransferase involved in cell wall biosynthesis</fullName>
    </submittedName>
</protein>
<dbReference type="Pfam" id="PF00535">
    <property type="entry name" value="Glycos_transf_2"/>
    <property type="match status" value="1"/>
</dbReference>
<dbReference type="PANTHER" id="PTHR22916:SF51">
    <property type="entry name" value="GLYCOSYLTRANSFERASE EPSH-RELATED"/>
    <property type="match status" value="1"/>
</dbReference>
<reference evidence="4 5" key="1">
    <citation type="submission" date="2019-03" db="EMBL/GenBank/DDBJ databases">
        <title>Genomic Encyclopedia of Type Strains, Phase IV (KMG-IV): sequencing the most valuable type-strain genomes for metagenomic binning, comparative biology and taxonomic classification.</title>
        <authorList>
            <person name="Goeker M."/>
        </authorList>
    </citation>
    <scope>NUCLEOTIDE SEQUENCE [LARGE SCALE GENOMIC DNA]</scope>
    <source>
        <strain evidence="4 5">DSM 29489</strain>
    </source>
</reference>
<dbReference type="CDD" id="cd00761">
    <property type="entry name" value="Glyco_tranf_GTA_type"/>
    <property type="match status" value="1"/>
</dbReference>
<accession>A0A4R3K2N7</accession>
<sequence length="339" mass="39799">MPLVSVIVAVYNVEHYIEKCIESLTGQTYRNLEILLIDDGSGDRSGEICDTYAEKDSRIHVIHKKNGGISDVRNTGLAQALGVYLMYVDGDDYVAENYVEAALRCAEKHQADVVIFDFEEIEEATGRHDRWSMRIPGNQVTNVKEQSRLLITTPSPCNKLYRRAFWQSTGLTYPVGRNYEDLTMTPRLLVNAGRIVYLQSEPLYYYILHEGSIMRSRNFEKSYLDRTAAIRDILSYFQERGLYETFQQELEYLAFEHAYFIPIKEILLYEPQSPYLKKFREYVPELFPKAGLNPYVKKCLSKKDRIMLRLIRWRLYGVIRFLSRIRRQKDRIRPANRQQ</sequence>
<proteinExistence type="predicted"/>
<dbReference type="EMBL" id="SLZZ01000023">
    <property type="protein sequence ID" value="TCS76639.1"/>
    <property type="molecule type" value="Genomic_DNA"/>
</dbReference>